<evidence type="ECO:0000256" key="1">
    <source>
        <dbReference type="ARBA" id="ARBA00005058"/>
    </source>
</evidence>
<evidence type="ECO:0000256" key="3">
    <source>
        <dbReference type="ARBA" id="ARBA00022676"/>
    </source>
</evidence>
<protein>
    <recommendedName>
        <fullName evidence="5">Purine nucleoside phosphorylase</fullName>
        <ecNumber evidence="5">2.4.2.1</ecNumber>
    </recommendedName>
    <alternativeName>
        <fullName evidence="5">Inosine-guanosine phosphorylase</fullName>
    </alternativeName>
</protein>
<feature type="domain" description="Nucleoside phosphorylase" evidence="6">
    <location>
        <begin position="28"/>
        <end position="274"/>
    </location>
</feature>
<dbReference type="SUPFAM" id="SSF53167">
    <property type="entry name" value="Purine and uridine phosphorylases"/>
    <property type="match status" value="1"/>
</dbReference>
<dbReference type="NCBIfam" id="TIGR01697">
    <property type="entry name" value="PNPH-PUNA-XAPA"/>
    <property type="match status" value="1"/>
</dbReference>
<comment type="caution">
    <text evidence="7">The sequence shown here is derived from an EMBL/GenBank/DDBJ whole genome shotgun (WGS) entry which is preliminary data.</text>
</comment>
<comment type="similarity">
    <text evidence="2 5">Belongs to the PNP/MTAP phosphorylase family.</text>
</comment>
<dbReference type="PIRSF" id="PIRSF000477">
    <property type="entry name" value="PurNPase"/>
    <property type="match status" value="1"/>
</dbReference>
<evidence type="ECO:0000256" key="4">
    <source>
        <dbReference type="ARBA" id="ARBA00022679"/>
    </source>
</evidence>
<dbReference type="NCBIfam" id="NF006054">
    <property type="entry name" value="PRK08202.1"/>
    <property type="match status" value="1"/>
</dbReference>
<dbReference type="NCBIfam" id="TIGR01700">
    <property type="entry name" value="PNPH"/>
    <property type="match status" value="1"/>
</dbReference>
<dbReference type="Pfam" id="PF01048">
    <property type="entry name" value="PNP_UDP_1"/>
    <property type="match status" value="1"/>
</dbReference>
<dbReference type="InterPro" id="IPR011270">
    <property type="entry name" value="Pur_Nuc_Pase_Ino/Guo-sp"/>
</dbReference>
<dbReference type="Gene3D" id="3.40.50.1580">
    <property type="entry name" value="Nucleoside phosphorylase domain"/>
    <property type="match status" value="1"/>
</dbReference>
<accession>A0A2H0LPW3</accession>
<dbReference type="InterPro" id="IPR000845">
    <property type="entry name" value="Nucleoside_phosphorylase_d"/>
</dbReference>
<comment type="pathway">
    <text evidence="1 5">Purine metabolism; purine nucleoside salvage.</text>
</comment>
<reference evidence="7 8" key="1">
    <citation type="submission" date="2017-09" db="EMBL/GenBank/DDBJ databases">
        <title>Depth-based differentiation of microbial function through sediment-hosted aquifers and enrichment of novel symbionts in the deep terrestrial subsurface.</title>
        <authorList>
            <person name="Probst A.J."/>
            <person name="Ladd B."/>
            <person name="Jarett J.K."/>
            <person name="Geller-Mcgrath D.E."/>
            <person name="Sieber C.M."/>
            <person name="Emerson J.B."/>
            <person name="Anantharaman K."/>
            <person name="Thomas B.C."/>
            <person name="Malmstrom R."/>
            <person name="Stieglmeier M."/>
            <person name="Klingl A."/>
            <person name="Woyke T."/>
            <person name="Ryan C.M."/>
            <person name="Banfield J.F."/>
        </authorList>
    </citation>
    <scope>NUCLEOTIDE SEQUENCE [LARGE SCALE GENOMIC DNA]</scope>
    <source>
        <strain evidence="7">CG11_big_fil_rev_8_21_14_0_20_45_26</strain>
    </source>
</reference>
<dbReference type="UniPathway" id="UPA00606"/>
<dbReference type="AlphaFoldDB" id="A0A2H0LPW3"/>
<dbReference type="GO" id="GO:0004731">
    <property type="term" value="F:purine-nucleoside phosphorylase activity"/>
    <property type="evidence" value="ECO:0007669"/>
    <property type="project" value="UniProtKB-EC"/>
</dbReference>
<dbReference type="PANTHER" id="PTHR11904:SF9">
    <property type="entry name" value="PURINE NUCLEOSIDE PHOSPHORYLASE-RELATED"/>
    <property type="match status" value="1"/>
</dbReference>
<keyword evidence="4 5" id="KW-0808">Transferase</keyword>
<dbReference type="InterPro" id="IPR035994">
    <property type="entry name" value="Nucleoside_phosphorylase_sf"/>
</dbReference>
<dbReference type="CDD" id="cd09009">
    <property type="entry name" value="PNP-EcPNPII_like"/>
    <property type="match status" value="1"/>
</dbReference>
<evidence type="ECO:0000313" key="7">
    <source>
        <dbReference type="EMBL" id="PIQ86483.1"/>
    </source>
</evidence>
<evidence type="ECO:0000313" key="8">
    <source>
        <dbReference type="Proteomes" id="UP000230859"/>
    </source>
</evidence>
<sequence>MIETQKDLYTRIEEACAYIQSHTSQKPEIAIILGTGLGDLAKRLKDKEAVPYESIPHFPQSTVESHAGQLAFGKIGEKTVAVMEGRFHFYEGYSLEQVTFPVRVLRKLGAETLIVSNAAGGMNLSYAKGDLVLITDQINMMGVNPLVGPNDNRLGIRFPDMSEPFSKALIDLAEKIAKSKDIRYQKGVYMGVSGPNLETKAEYRAFSRWADVVGMSTVPEVIVGVHAGFRILGISVITDICDPDHLKAVDIQEIIQVANEAGPKLIQLIESLIKAM</sequence>
<name>A0A2H0LPW3_9BACT</name>
<gene>
    <name evidence="7" type="ORF">COV74_04720</name>
</gene>
<dbReference type="GO" id="GO:0005737">
    <property type="term" value="C:cytoplasm"/>
    <property type="evidence" value="ECO:0007669"/>
    <property type="project" value="TreeGrafter"/>
</dbReference>
<comment type="function">
    <text evidence="5">The purine nucleoside phosphorylases catalyze the phosphorolytic breakdown of the N-glycosidic bond in the beta-(deoxy)ribonucleoside molecules, with the formation of the corresponding free purine bases and pentose-1-phosphate.</text>
</comment>
<dbReference type="EMBL" id="PCVY01000043">
    <property type="protein sequence ID" value="PIQ86483.1"/>
    <property type="molecule type" value="Genomic_DNA"/>
</dbReference>
<evidence type="ECO:0000259" key="6">
    <source>
        <dbReference type="Pfam" id="PF01048"/>
    </source>
</evidence>
<organism evidence="7 8">
    <name type="scientific">Candidatus Abzuiibacterium crystallinum</name>
    <dbReference type="NCBI Taxonomy" id="1974748"/>
    <lineage>
        <taxon>Bacteria</taxon>
        <taxon>Pseudomonadati</taxon>
        <taxon>Candidatus Omnitrophota</taxon>
        <taxon>Candidatus Abzuiibacterium</taxon>
    </lineage>
</organism>
<proteinExistence type="inferred from homology"/>
<dbReference type="GO" id="GO:0009116">
    <property type="term" value="P:nucleoside metabolic process"/>
    <property type="evidence" value="ECO:0007669"/>
    <property type="project" value="InterPro"/>
</dbReference>
<dbReference type="Proteomes" id="UP000230859">
    <property type="component" value="Unassembled WGS sequence"/>
</dbReference>
<dbReference type="InterPro" id="IPR011268">
    <property type="entry name" value="Purine_phosphorylase"/>
</dbReference>
<evidence type="ECO:0000256" key="5">
    <source>
        <dbReference type="PIRNR" id="PIRNR000477"/>
    </source>
</evidence>
<evidence type="ECO:0000256" key="2">
    <source>
        <dbReference type="ARBA" id="ARBA00006751"/>
    </source>
</evidence>
<keyword evidence="3 5" id="KW-0328">Glycosyltransferase</keyword>
<dbReference type="PANTHER" id="PTHR11904">
    <property type="entry name" value="METHYLTHIOADENOSINE/PURINE NUCLEOSIDE PHOSPHORYLASE"/>
    <property type="match status" value="1"/>
</dbReference>
<dbReference type="EC" id="2.4.2.1" evidence="5"/>